<dbReference type="EMBL" id="VDEP01000211">
    <property type="protein sequence ID" value="KAA1123181.1"/>
    <property type="molecule type" value="Genomic_DNA"/>
</dbReference>
<feature type="region of interest" description="Disordered" evidence="1">
    <location>
        <begin position="1"/>
        <end position="20"/>
    </location>
</feature>
<organism evidence="2 4">
    <name type="scientific">Puccinia graminis f. sp. tritici</name>
    <dbReference type="NCBI Taxonomy" id="56615"/>
    <lineage>
        <taxon>Eukaryota</taxon>
        <taxon>Fungi</taxon>
        <taxon>Dikarya</taxon>
        <taxon>Basidiomycota</taxon>
        <taxon>Pucciniomycotina</taxon>
        <taxon>Pucciniomycetes</taxon>
        <taxon>Pucciniales</taxon>
        <taxon>Pucciniaceae</taxon>
        <taxon>Puccinia</taxon>
    </lineage>
</organism>
<dbReference type="Proteomes" id="UP000325313">
    <property type="component" value="Unassembled WGS sequence"/>
</dbReference>
<dbReference type="EMBL" id="VSWC01000170">
    <property type="protein sequence ID" value="KAA1071348.1"/>
    <property type="molecule type" value="Genomic_DNA"/>
</dbReference>
<gene>
    <name evidence="2" type="ORF">PGT21_004550</name>
    <name evidence="3" type="ORF">PGTUg99_020411</name>
</gene>
<reference evidence="4 5" key="1">
    <citation type="submission" date="2019-05" db="EMBL/GenBank/DDBJ databases">
        <title>Emergence of the Ug99 lineage of the wheat stem rust pathogen through somatic hybridization.</title>
        <authorList>
            <person name="Li F."/>
            <person name="Upadhyaya N.M."/>
            <person name="Sperschneider J."/>
            <person name="Matny O."/>
            <person name="Nguyen-Phuc H."/>
            <person name="Mago R."/>
            <person name="Raley C."/>
            <person name="Miller M.E."/>
            <person name="Silverstein K.A.T."/>
            <person name="Henningsen E."/>
            <person name="Hirsch C.D."/>
            <person name="Visser B."/>
            <person name="Pretorius Z.A."/>
            <person name="Steffenson B.J."/>
            <person name="Schwessinger B."/>
            <person name="Dodds P.N."/>
            <person name="Figueroa M."/>
        </authorList>
    </citation>
    <scope>NUCLEOTIDE SEQUENCE [LARGE SCALE GENOMIC DNA]</scope>
    <source>
        <strain evidence="2">21-0</strain>
        <strain evidence="3 5">Ug99</strain>
    </source>
</reference>
<protein>
    <submittedName>
        <fullName evidence="2">Uncharacterized protein</fullName>
    </submittedName>
</protein>
<evidence type="ECO:0000313" key="5">
    <source>
        <dbReference type="Proteomes" id="UP000325313"/>
    </source>
</evidence>
<evidence type="ECO:0000256" key="1">
    <source>
        <dbReference type="SAM" id="MobiDB-lite"/>
    </source>
</evidence>
<dbReference type="AlphaFoldDB" id="A0A5B0M5Q5"/>
<accession>A0A5B0M5Q5</accession>
<evidence type="ECO:0000313" key="4">
    <source>
        <dbReference type="Proteomes" id="UP000324748"/>
    </source>
</evidence>
<proteinExistence type="predicted"/>
<evidence type="ECO:0000313" key="2">
    <source>
        <dbReference type="EMBL" id="KAA1071348.1"/>
    </source>
</evidence>
<keyword evidence="4" id="KW-1185">Reference proteome</keyword>
<name>A0A5B0M5Q5_PUCGR</name>
<dbReference type="Proteomes" id="UP000324748">
    <property type="component" value="Unassembled WGS sequence"/>
</dbReference>
<sequence length="109" mass="12034">MLLAPVFEGQPDPSGASLAPEKYPAGVFHTKPCPHSQLNLILHKKLSNDVSTVRSDSQCTTGIWTGSPFSSHHIPMRRLRKRQLDQASGADSMPGMRLSYYVQEANKTK</sequence>
<comment type="caution">
    <text evidence="2">The sequence shown here is derived from an EMBL/GenBank/DDBJ whole genome shotgun (WGS) entry which is preliminary data.</text>
</comment>
<evidence type="ECO:0000313" key="3">
    <source>
        <dbReference type="EMBL" id="KAA1123181.1"/>
    </source>
</evidence>